<keyword evidence="2" id="KW-0695">RNA-directed DNA polymerase</keyword>
<dbReference type="InterPro" id="IPR052929">
    <property type="entry name" value="RNase_H-like_EbsB-rel"/>
</dbReference>
<organism evidence="2 3">
    <name type="scientific">Tanacetum coccineum</name>
    <dbReference type="NCBI Taxonomy" id="301880"/>
    <lineage>
        <taxon>Eukaryota</taxon>
        <taxon>Viridiplantae</taxon>
        <taxon>Streptophyta</taxon>
        <taxon>Embryophyta</taxon>
        <taxon>Tracheophyta</taxon>
        <taxon>Spermatophyta</taxon>
        <taxon>Magnoliopsida</taxon>
        <taxon>eudicotyledons</taxon>
        <taxon>Gunneridae</taxon>
        <taxon>Pentapetalae</taxon>
        <taxon>asterids</taxon>
        <taxon>campanulids</taxon>
        <taxon>Asterales</taxon>
        <taxon>Asteraceae</taxon>
        <taxon>Asteroideae</taxon>
        <taxon>Anthemideae</taxon>
        <taxon>Anthemidinae</taxon>
        <taxon>Tanacetum</taxon>
    </lineage>
</organism>
<dbReference type="InterPro" id="IPR044730">
    <property type="entry name" value="RNase_H-like_dom_plant"/>
</dbReference>
<protein>
    <submittedName>
        <fullName evidence="2">Reverse transcriptase</fullName>
    </submittedName>
</protein>
<dbReference type="SUPFAM" id="SSF53098">
    <property type="entry name" value="Ribonuclease H-like"/>
    <property type="match status" value="1"/>
</dbReference>
<dbReference type="InterPro" id="IPR012337">
    <property type="entry name" value="RNaseH-like_sf"/>
</dbReference>
<dbReference type="Pfam" id="PF13456">
    <property type="entry name" value="RVT_3"/>
    <property type="match status" value="1"/>
</dbReference>
<sequence>MAPHNAPSRAWSPPTYGEIKTNGDAGVGNDGVANLGFVIRSHTGAVLVAGSKHVNFATSVVEAEAKACLWAIQLALAKGFTRVVVEAFKHNKVLGNRVAHELARIALNDSIDGLYDGIVPPSVEP</sequence>
<comment type="caution">
    <text evidence="2">The sequence shown here is derived from an EMBL/GenBank/DDBJ whole genome shotgun (WGS) entry which is preliminary data.</text>
</comment>
<evidence type="ECO:0000313" key="3">
    <source>
        <dbReference type="Proteomes" id="UP001151760"/>
    </source>
</evidence>
<dbReference type="GO" id="GO:0003964">
    <property type="term" value="F:RNA-directed DNA polymerase activity"/>
    <property type="evidence" value="ECO:0007669"/>
    <property type="project" value="UniProtKB-KW"/>
</dbReference>
<accession>A0ABQ4ZFF6</accession>
<dbReference type="Gene3D" id="3.30.420.10">
    <property type="entry name" value="Ribonuclease H-like superfamily/Ribonuclease H"/>
    <property type="match status" value="1"/>
</dbReference>
<keyword evidence="3" id="KW-1185">Reference proteome</keyword>
<dbReference type="CDD" id="cd06222">
    <property type="entry name" value="RNase_H_like"/>
    <property type="match status" value="1"/>
</dbReference>
<dbReference type="InterPro" id="IPR002156">
    <property type="entry name" value="RNaseH_domain"/>
</dbReference>
<dbReference type="PANTHER" id="PTHR47074">
    <property type="entry name" value="BNAC02G40300D PROTEIN"/>
    <property type="match status" value="1"/>
</dbReference>
<keyword evidence="2" id="KW-0548">Nucleotidyltransferase</keyword>
<evidence type="ECO:0000313" key="2">
    <source>
        <dbReference type="EMBL" id="GJS88963.1"/>
    </source>
</evidence>
<name>A0ABQ4ZFF6_9ASTR</name>
<proteinExistence type="predicted"/>
<reference evidence="2" key="1">
    <citation type="journal article" date="2022" name="Int. J. Mol. Sci.">
        <title>Draft Genome of Tanacetum Coccineum: Genomic Comparison of Closely Related Tanacetum-Family Plants.</title>
        <authorList>
            <person name="Yamashiro T."/>
            <person name="Shiraishi A."/>
            <person name="Nakayama K."/>
            <person name="Satake H."/>
        </authorList>
    </citation>
    <scope>NUCLEOTIDE SEQUENCE</scope>
</reference>
<reference evidence="2" key="2">
    <citation type="submission" date="2022-01" db="EMBL/GenBank/DDBJ databases">
        <authorList>
            <person name="Yamashiro T."/>
            <person name="Shiraishi A."/>
            <person name="Satake H."/>
            <person name="Nakayama K."/>
        </authorList>
    </citation>
    <scope>NUCLEOTIDE SEQUENCE</scope>
</reference>
<evidence type="ECO:0000259" key="1">
    <source>
        <dbReference type="Pfam" id="PF13456"/>
    </source>
</evidence>
<dbReference type="InterPro" id="IPR036397">
    <property type="entry name" value="RNaseH_sf"/>
</dbReference>
<gene>
    <name evidence="2" type="ORF">Tco_0771599</name>
</gene>
<dbReference type="PANTHER" id="PTHR47074:SF21">
    <property type="entry name" value="RNASE H TYPE-1 DOMAIN-CONTAINING PROTEIN"/>
    <property type="match status" value="1"/>
</dbReference>
<keyword evidence="2" id="KW-0808">Transferase</keyword>
<dbReference type="EMBL" id="BQNB010011313">
    <property type="protein sequence ID" value="GJS88963.1"/>
    <property type="molecule type" value="Genomic_DNA"/>
</dbReference>
<dbReference type="Proteomes" id="UP001151760">
    <property type="component" value="Unassembled WGS sequence"/>
</dbReference>
<feature type="domain" description="RNase H type-1" evidence="1">
    <location>
        <begin position="27"/>
        <end position="86"/>
    </location>
</feature>